<dbReference type="EMBL" id="QUSY01000296">
    <property type="protein sequence ID" value="RHY30600.1"/>
    <property type="molecule type" value="Genomic_DNA"/>
</dbReference>
<proteinExistence type="predicted"/>
<keyword evidence="4" id="KW-1185">Reference proteome</keyword>
<dbReference type="Pfam" id="PF02140">
    <property type="entry name" value="SUEL_Lectin"/>
    <property type="match status" value="1"/>
</dbReference>
<dbReference type="PROSITE" id="PS50228">
    <property type="entry name" value="SUEL_LECTIN"/>
    <property type="match status" value="1"/>
</dbReference>
<evidence type="ECO:0000313" key="2">
    <source>
        <dbReference type="EMBL" id="RHY30599.1"/>
    </source>
</evidence>
<feature type="domain" description="SUEL-type lectin" evidence="1">
    <location>
        <begin position="31"/>
        <end position="115"/>
    </location>
</feature>
<dbReference type="VEuPathDB" id="FungiDB:H310_06846"/>
<protein>
    <recommendedName>
        <fullName evidence="1">SUEL-type lectin domain-containing protein</fullName>
    </recommendedName>
</protein>
<dbReference type="InterPro" id="IPR043159">
    <property type="entry name" value="Lectin_gal-bd_sf"/>
</dbReference>
<name>A0A3R6ZRC9_9STRA</name>
<evidence type="ECO:0000259" key="1">
    <source>
        <dbReference type="PROSITE" id="PS50228"/>
    </source>
</evidence>
<dbReference type="Gene3D" id="2.60.120.740">
    <property type="match status" value="1"/>
</dbReference>
<dbReference type="CDD" id="cd22842">
    <property type="entry name" value="Gal_Rha_Lectin_BGal"/>
    <property type="match status" value="1"/>
</dbReference>
<reference evidence="3 4" key="1">
    <citation type="submission" date="2018-08" db="EMBL/GenBank/DDBJ databases">
        <title>Aphanomyces genome sequencing and annotation.</title>
        <authorList>
            <person name="Minardi D."/>
            <person name="Oidtmann B."/>
            <person name="Van Der Giezen M."/>
            <person name="Studholme D.J."/>
        </authorList>
    </citation>
    <scope>NUCLEOTIDE SEQUENCE [LARGE SCALE GENOMIC DNA]</scope>
    <source>
        <strain evidence="3 4">NJM0002</strain>
    </source>
</reference>
<evidence type="ECO:0000313" key="3">
    <source>
        <dbReference type="EMBL" id="RHY30600.1"/>
    </source>
</evidence>
<comment type="caution">
    <text evidence="3">The sequence shown here is derived from an EMBL/GenBank/DDBJ whole genome shotgun (WGS) entry which is preliminary data.</text>
</comment>
<dbReference type="EMBL" id="QUSY01000296">
    <property type="protein sequence ID" value="RHY30599.1"/>
    <property type="molecule type" value="Genomic_DNA"/>
</dbReference>
<accession>A0A3R6ZRC9</accession>
<organism evidence="3 4">
    <name type="scientific">Aphanomyces invadans</name>
    <dbReference type="NCBI Taxonomy" id="157072"/>
    <lineage>
        <taxon>Eukaryota</taxon>
        <taxon>Sar</taxon>
        <taxon>Stramenopiles</taxon>
        <taxon>Oomycota</taxon>
        <taxon>Saprolegniomycetes</taxon>
        <taxon>Saprolegniales</taxon>
        <taxon>Verrucalvaceae</taxon>
        <taxon>Aphanomyces</taxon>
    </lineage>
</organism>
<evidence type="ECO:0000313" key="4">
    <source>
        <dbReference type="Proteomes" id="UP000285060"/>
    </source>
</evidence>
<gene>
    <name evidence="3" type="ORF">DYB32_004203</name>
    <name evidence="2" type="ORF">DYB32_004204</name>
</gene>
<dbReference type="AlphaFoldDB" id="A0A3R6ZRC9"/>
<dbReference type="InterPro" id="IPR000922">
    <property type="entry name" value="Lectin_gal-bd_dom"/>
</dbReference>
<dbReference type="GO" id="GO:0030246">
    <property type="term" value="F:carbohydrate binding"/>
    <property type="evidence" value="ECO:0007669"/>
    <property type="project" value="InterPro"/>
</dbReference>
<sequence length="134" mass="13825">MGSPPSPPAPTAPPTPALYLSPGATLITTSVGENGWANLGCQNAQWEISRVIFASYGLPDNTGLSARYGWCYAGGSQGVVERTCLGKDTCSVAASNGYNPCPGTARTLNVQVTCKLGTQKADLTTELIPAKCTT</sequence>
<dbReference type="Proteomes" id="UP000285060">
    <property type="component" value="Unassembled WGS sequence"/>
</dbReference>